<feature type="transmembrane region" description="Helical" evidence="16">
    <location>
        <begin position="486"/>
        <end position="506"/>
    </location>
</feature>
<dbReference type="InterPro" id="IPR001750">
    <property type="entry name" value="ND/Mrp_TM"/>
</dbReference>
<feature type="domain" description="NADH-Ubiquinone oxidoreductase (complex I) chain 5 N-terminal" evidence="18">
    <location>
        <begin position="70"/>
        <end position="120"/>
    </location>
</feature>
<keyword evidence="11 16" id="KW-0520">NAD</keyword>
<dbReference type="GO" id="GO:0008137">
    <property type="term" value="F:NADH dehydrogenase (ubiquinone) activity"/>
    <property type="evidence" value="ECO:0007669"/>
    <property type="project" value="UniProtKB-EC"/>
</dbReference>
<feature type="domain" description="NADH dehydrogenase subunit 5 C-terminal" evidence="19">
    <location>
        <begin position="423"/>
        <end position="603"/>
    </location>
</feature>
<keyword evidence="10 16" id="KW-1133">Transmembrane helix</keyword>
<keyword evidence="4 16" id="KW-0813">Transport</keyword>
<accession>Q50HJ5</accession>
<keyword evidence="7" id="KW-0999">Mitochondrion inner membrane</keyword>
<dbReference type="PANTHER" id="PTHR42829">
    <property type="entry name" value="NADH-UBIQUINONE OXIDOREDUCTASE CHAIN 5"/>
    <property type="match status" value="1"/>
</dbReference>
<feature type="transmembrane region" description="Helical" evidence="16">
    <location>
        <begin position="302"/>
        <end position="322"/>
    </location>
</feature>
<keyword evidence="6 16" id="KW-0812">Transmembrane</keyword>
<evidence type="ECO:0000256" key="13">
    <source>
        <dbReference type="ARBA" id="ARBA00023128"/>
    </source>
</evidence>
<dbReference type="Pfam" id="PF00662">
    <property type="entry name" value="Proton_antipo_N"/>
    <property type="match status" value="1"/>
</dbReference>
<feature type="transmembrane region" description="Helical" evidence="16">
    <location>
        <begin position="334"/>
        <end position="352"/>
    </location>
</feature>
<feature type="transmembrane region" description="Helical" evidence="16">
    <location>
        <begin position="404"/>
        <end position="425"/>
    </location>
</feature>
<evidence type="ECO:0000256" key="10">
    <source>
        <dbReference type="ARBA" id="ARBA00022989"/>
    </source>
</evidence>
<feature type="transmembrane region" description="Helical" evidence="16">
    <location>
        <begin position="373"/>
        <end position="392"/>
    </location>
</feature>
<dbReference type="InterPro" id="IPR018393">
    <property type="entry name" value="NADHpl_OxRdtase_5_subgr"/>
</dbReference>
<reference evidence="20" key="1">
    <citation type="journal article" date="2007" name="Mol. Phylogenet. Evol.">
        <title>Resolving the root of the avian mitogenomic tree by breaking up long branches.</title>
        <authorList>
            <person name="Slack K.E."/>
            <person name="Delsuc F."/>
            <person name="Mclenachan P.A."/>
            <person name="Arnason U."/>
            <person name="Penny D."/>
        </authorList>
    </citation>
    <scope>NUCLEOTIDE SEQUENCE</scope>
</reference>
<dbReference type="GO" id="GO:0015990">
    <property type="term" value="P:electron transport coupled proton transport"/>
    <property type="evidence" value="ECO:0007669"/>
    <property type="project" value="TreeGrafter"/>
</dbReference>
<dbReference type="InterPro" id="IPR010934">
    <property type="entry name" value="NADH_DH_su5_C"/>
</dbReference>
<evidence type="ECO:0000256" key="5">
    <source>
        <dbReference type="ARBA" id="ARBA00022660"/>
    </source>
</evidence>
<evidence type="ECO:0000259" key="17">
    <source>
        <dbReference type="Pfam" id="PF00361"/>
    </source>
</evidence>
<evidence type="ECO:0000256" key="16">
    <source>
        <dbReference type="RuleBase" id="RU003404"/>
    </source>
</evidence>
<proteinExistence type="inferred from homology"/>
<evidence type="ECO:0000256" key="7">
    <source>
        <dbReference type="ARBA" id="ARBA00022792"/>
    </source>
</evidence>
<feature type="transmembrane region" description="Helical" evidence="16">
    <location>
        <begin position="455"/>
        <end position="474"/>
    </location>
</feature>
<dbReference type="PANTHER" id="PTHR42829:SF2">
    <property type="entry name" value="NADH-UBIQUINONE OXIDOREDUCTASE CHAIN 5"/>
    <property type="match status" value="1"/>
</dbReference>
<dbReference type="PRINTS" id="PR01434">
    <property type="entry name" value="NADHDHGNASE5"/>
</dbReference>
<keyword evidence="14 16" id="KW-0472">Membrane</keyword>
<keyword evidence="8" id="KW-1278">Translocase</keyword>
<geneLocation type="mitochondrion" evidence="20"/>
<evidence type="ECO:0000256" key="15">
    <source>
        <dbReference type="ARBA" id="ARBA00049551"/>
    </source>
</evidence>
<feature type="domain" description="NADH:quinone oxidoreductase/Mrp antiporter transmembrane" evidence="17">
    <location>
        <begin position="136"/>
        <end position="417"/>
    </location>
</feature>
<evidence type="ECO:0000256" key="3">
    <source>
        <dbReference type="ARBA" id="ARBA00021096"/>
    </source>
</evidence>
<organism evidence="20">
    <name type="scientific">Larus dominicanus</name>
    <name type="common">Kelp gull</name>
    <dbReference type="NCBI Taxonomy" id="37036"/>
    <lineage>
        <taxon>Eukaryota</taxon>
        <taxon>Metazoa</taxon>
        <taxon>Chordata</taxon>
        <taxon>Craniata</taxon>
        <taxon>Vertebrata</taxon>
        <taxon>Euteleostomi</taxon>
        <taxon>Archelosauria</taxon>
        <taxon>Archosauria</taxon>
        <taxon>Dinosauria</taxon>
        <taxon>Saurischia</taxon>
        <taxon>Theropoda</taxon>
        <taxon>Coelurosauria</taxon>
        <taxon>Aves</taxon>
        <taxon>Neognathae</taxon>
        <taxon>Neoaves</taxon>
        <taxon>Charadriiformes</taxon>
        <taxon>Laridae</taxon>
        <taxon>Larus</taxon>
    </lineage>
</organism>
<evidence type="ECO:0000256" key="2">
    <source>
        <dbReference type="ARBA" id="ARBA00012944"/>
    </source>
</evidence>
<feature type="transmembrane region" description="Helical" evidence="16">
    <location>
        <begin position="274"/>
        <end position="295"/>
    </location>
</feature>
<comment type="catalytic activity">
    <reaction evidence="15 16">
        <text>a ubiquinone + NADH + 5 H(+)(in) = a ubiquinol + NAD(+) + 4 H(+)(out)</text>
        <dbReference type="Rhea" id="RHEA:29091"/>
        <dbReference type="Rhea" id="RHEA-COMP:9565"/>
        <dbReference type="Rhea" id="RHEA-COMP:9566"/>
        <dbReference type="ChEBI" id="CHEBI:15378"/>
        <dbReference type="ChEBI" id="CHEBI:16389"/>
        <dbReference type="ChEBI" id="CHEBI:17976"/>
        <dbReference type="ChEBI" id="CHEBI:57540"/>
        <dbReference type="ChEBI" id="CHEBI:57945"/>
        <dbReference type="EC" id="7.1.1.2"/>
    </reaction>
</comment>
<feature type="transmembrane region" description="Helical" evidence="16">
    <location>
        <begin position="244"/>
        <end position="262"/>
    </location>
</feature>
<evidence type="ECO:0000256" key="14">
    <source>
        <dbReference type="ARBA" id="ARBA00023136"/>
    </source>
</evidence>
<evidence type="ECO:0000256" key="8">
    <source>
        <dbReference type="ARBA" id="ARBA00022967"/>
    </source>
</evidence>
<keyword evidence="12 16" id="KW-0830">Ubiquinone</keyword>
<sequence>MEIALLLNTFMTLTLAIILTPILLPFVSKNFQNSPTTITHAVKTAFLTSLVPTTLFMHSGMESVISTWEWKFIMNFKIPISLKMDQYSLMFFPIALFVTWSILQFASWYMASDPHITKFFHHLLMFLIAMLTLTIANNLFLLFIGWEGVGIMSFLLIGWWQGRAEANTAALQAVLYNRIGDIGIILSMAWLASYTNTWEVQQAFTPTQTPTLPLLGLILAATGKSAQFGLHPWLPAAMEGPTPVSALLHSSTMVVAGIFLLIRTHPMLSGNQTALTTCLCLGALSTLFAATCAITQNDIKKIIAFSTSSQLGLMMVTIGLNLPQLAFLHISTHAFFKAMLFLCSGSIIHSLNGEQDIRKMGGLQKMLPTTTSCLTIGNLALMGTPFLAGFYSKDLIIESMNTSYLNSWALLLTLLATSFTATYTLRMTLLVQTGFTRMPTTAPVNENDRAIINPITRLALGSIMAGLLITSFILPTKTPPMTMPTLTKTAAIIVTTLGIILALELSNMTHALTPPKQTTLMNFSSSLGFFNPLSHRLASTNLLSSGQKIASHLIDLSWYKKMGPEGLADLQLMATKTSTTLHSGLIKTYLSSFALSILIILLTH</sequence>
<feature type="transmembrane region" description="Helical" evidence="16">
    <location>
        <begin position="123"/>
        <end position="146"/>
    </location>
</feature>
<feature type="transmembrane region" description="Helical" evidence="16">
    <location>
        <begin position="89"/>
        <end position="111"/>
    </location>
</feature>
<dbReference type="GO" id="GO:0003954">
    <property type="term" value="F:NADH dehydrogenase activity"/>
    <property type="evidence" value="ECO:0007669"/>
    <property type="project" value="TreeGrafter"/>
</dbReference>
<evidence type="ECO:0000256" key="9">
    <source>
        <dbReference type="ARBA" id="ARBA00022982"/>
    </source>
</evidence>
<dbReference type="Pfam" id="PF00361">
    <property type="entry name" value="Proton_antipo_M"/>
    <property type="match status" value="1"/>
</dbReference>
<feature type="transmembrane region" description="Helical" evidence="16">
    <location>
        <begin position="46"/>
        <end position="68"/>
    </location>
</feature>
<dbReference type="InterPro" id="IPR001516">
    <property type="entry name" value="Proton_antipo_N"/>
</dbReference>
<dbReference type="EMBL" id="AY293619">
    <property type="protein sequence ID" value="AAQ63030.1"/>
    <property type="molecule type" value="Genomic_DNA"/>
</dbReference>
<dbReference type="GeneID" id="3415998"/>
<dbReference type="CTD" id="4540"/>
<evidence type="ECO:0000259" key="19">
    <source>
        <dbReference type="Pfam" id="PF06455"/>
    </source>
</evidence>
<evidence type="ECO:0000256" key="11">
    <source>
        <dbReference type="ARBA" id="ARBA00023027"/>
    </source>
</evidence>
<feature type="transmembrane region" description="Helical" evidence="16">
    <location>
        <begin position="5"/>
        <end position="26"/>
    </location>
</feature>
<keyword evidence="13 16" id="KW-0496">Mitochondrion</keyword>
<dbReference type="RefSeq" id="YP_238213.1">
    <property type="nucleotide sequence ID" value="NC_007006.1"/>
</dbReference>
<name>Q50HJ5_LARDO</name>
<comment type="similarity">
    <text evidence="16">Belongs to the complex I subunit 5 family.</text>
</comment>
<keyword evidence="5" id="KW-0679">Respiratory chain</keyword>
<protein>
    <recommendedName>
        <fullName evidence="3 16">NADH-ubiquinone oxidoreductase chain 5</fullName>
        <ecNumber evidence="2 16">7.1.1.2</ecNumber>
    </recommendedName>
</protein>
<evidence type="ECO:0000256" key="12">
    <source>
        <dbReference type="ARBA" id="ARBA00023075"/>
    </source>
</evidence>
<dbReference type="Pfam" id="PF06455">
    <property type="entry name" value="NADH5_C"/>
    <property type="match status" value="1"/>
</dbReference>
<comment type="subcellular location">
    <subcellularLocation>
        <location evidence="1">Mitochondrion inner membrane</location>
        <topology evidence="1">Multi-pass membrane protein</topology>
    </subcellularLocation>
</comment>
<evidence type="ECO:0000256" key="6">
    <source>
        <dbReference type="ARBA" id="ARBA00022692"/>
    </source>
</evidence>
<evidence type="ECO:0000256" key="1">
    <source>
        <dbReference type="ARBA" id="ARBA00004448"/>
    </source>
</evidence>
<dbReference type="GO" id="GO:0005743">
    <property type="term" value="C:mitochondrial inner membrane"/>
    <property type="evidence" value="ECO:0007669"/>
    <property type="project" value="UniProtKB-SubCell"/>
</dbReference>
<dbReference type="AlphaFoldDB" id="Q50HJ5"/>
<dbReference type="InterPro" id="IPR003945">
    <property type="entry name" value="NU5C-like"/>
</dbReference>
<evidence type="ECO:0000256" key="4">
    <source>
        <dbReference type="ARBA" id="ARBA00022448"/>
    </source>
</evidence>
<keyword evidence="9" id="KW-0249">Electron transport</keyword>
<comment type="function">
    <text evidence="16">Core subunit of the mitochondrial membrane respiratory chain NADH dehydrogenase (Complex I) which catalyzes electron transfer from NADH through the respiratory chain, using ubiquinone as an electron acceptor. Essential for the catalytic activity and assembly of complex I.</text>
</comment>
<evidence type="ECO:0000259" key="18">
    <source>
        <dbReference type="Pfam" id="PF00662"/>
    </source>
</evidence>
<dbReference type="GO" id="GO:0042773">
    <property type="term" value="P:ATP synthesis coupled electron transport"/>
    <property type="evidence" value="ECO:0007669"/>
    <property type="project" value="InterPro"/>
</dbReference>
<evidence type="ECO:0000313" key="20">
    <source>
        <dbReference type="EMBL" id="AAQ63030.1"/>
    </source>
</evidence>
<dbReference type="NCBIfam" id="TIGR01974">
    <property type="entry name" value="NDH_I_L"/>
    <property type="match status" value="1"/>
</dbReference>
<feature type="transmembrane region" description="Helical" evidence="16">
    <location>
        <begin position="585"/>
        <end position="603"/>
    </location>
</feature>
<dbReference type="EC" id="7.1.1.2" evidence="2 16"/>